<proteinExistence type="predicted"/>
<dbReference type="SUPFAM" id="SSF82185">
    <property type="entry name" value="Histone H3 K4-specific methyltransferase SET7/9 N-terminal domain"/>
    <property type="match status" value="1"/>
</dbReference>
<evidence type="ECO:0000256" key="1">
    <source>
        <dbReference type="SAM" id="SignalP"/>
    </source>
</evidence>
<dbReference type="EMBL" id="JBHTHU010000006">
    <property type="protein sequence ID" value="MFD0750451.1"/>
    <property type="molecule type" value="Genomic_DNA"/>
</dbReference>
<gene>
    <name evidence="2" type="ORF">ACFQZS_09880</name>
</gene>
<keyword evidence="1" id="KW-0732">Signal</keyword>
<protein>
    <submittedName>
        <fullName evidence="2">Toxin-antitoxin system YwqK family antitoxin</fullName>
    </submittedName>
</protein>
<dbReference type="Proteomes" id="UP001596958">
    <property type="component" value="Unassembled WGS sequence"/>
</dbReference>
<evidence type="ECO:0000313" key="3">
    <source>
        <dbReference type="Proteomes" id="UP001596958"/>
    </source>
</evidence>
<evidence type="ECO:0000313" key="2">
    <source>
        <dbReference type="EMBL" id="MFD0750451.1"/>
    </source>
</evidence>
<accession>A0ABW2Z134</accession>
<name>A0ABW2Z134_9SPHI</name>
<feature type="signal peptide" evidence="1">
    <location>
        <begin position="1"/>
        <end position="19"/>
    </location>
</feature>
<keyword evidence="3" id="KW-1185">Reference proteome</keyword>
<comment type="caution">
    <text evidence="2">The sequence shown here is derived from an EMBL/GenBank/DDBJ whole genome shotgun (WGS) entry which is preliminary data.</text>
</comment>
<reference evidence="3" key="1">
    <citation type="journal article" date="2019" name="Int. J. Syst. Evol. Microbiol.">
        <title>The Global Catalogue of Microorganisms (GCM) 10K type strain sequencing project: providing services to taxonomists for standard genome sequencing and annotation.</title>
        <authorList>
            <consortium name="The Broad Institute Genomics Platform"/>
            <consortium name="The Broad Institute Genome Sequencing Center for Infectious Disease"/>
            <person name="Wu L."/>
            <person name="Ma J."/>
        </authorList>
    </citation>
    <scope>NUCLEOTIDE SEQUENCE [LARGE SCALE GENOMIC DNA]</scope>
    <source>
        <strain evidence="3">CCUG 63418</strain>
    </source>
</reference>
<organism evidence="2 3">
    <name type="scientific">Mucilaginibacter calamicampi</name>
    <dbReference type="NCBI Taxonomy" id="1302352"/>
    <lineage>
        <taxon>Bacteria</taxon>
        <taxon>Pseudomonadati</taxon>
        <taxon>Bacteroidota</taxon>
        <taxon>Sphingobacteriia</taxon>
        <taxon>Sphingobacteriales</taxon>
        <taxon>Sphingobacteriaceae</taxon>
        <taxon>Mucilaginibacter</taxon>
    </lineage>
</organism>
<dbReference type="RefSeq" id="WP_377099733.1">
    <property type="nucleotide sequence ID" value="NZ_JBHTHU010000006.1"/>
</dbReference>
<feature type="chain" id="PRO_5046832922" evidence="1">
    <location>
        <begin position="20"/>
        <end position="374"/>
    </location>
</feature>
<dbReference type="Gene3D" id="2.20.110.10">
    <property type="entry name" value="Histone H3 K4-specific methyltransferase SET7/9 N-terminal domain"/>
    <property type="match status" value="1"/>
</dbReference>
<sequence length="374" mass="42170">MRPFIVLAGLLFCANLVNAQFVKTNTVMRNINFKFINRDSVNLSLSDKFELIEDSCASVVRYARLEMPQRKFKGKVKDVSKTNPGLVLTEVVYNENGLKEGPLTARFLSGNLQARGNFKNGVYDGKWEIFYDNNKPRLTFEANGPNIKITDAWDEKGNKTVDNGTGNYRAELGDLHWKGKLLNGKPDGTWKAINTNAGEETTLLTETYKNGAFQKGNGVIGAYKDSSRIVLVAPDLLPFTHAETMRISLTNCNGTSMFKKVITAKYYNGFNSFNTEIEQLMPEAFKNVDIRRLGFNELVFKGEISTIGKIINLIPQSYQNDVFVRALSRQLQKLPLLEPATVDGKPVTEKFIITFTFNDGVYRYNYSFLPVEVK</sequence>